<dbReference type="HOGENOM" id="CLU_149290_2_0_5"/>
<dbReference type="AlphaFoldDB" id="A0A0D5LPY3"/>
<reference evidence="1 2" key="1">
    <citation type="journal article" date="2015" name="Genome Announc.">
        <title>Complete genome sequence of Martelella endophytica YC6887, which has antifungal activity associated with a halophyte.</title>
        <authorList>
            <person name="Khan A."/>
            <person name="Khan H."/>
            <person name="Chung E.J."/>
            <person name="Hossain M.T."/>
            <person name="Chung Y.R."/>
        </authorList>
    </citation>
    <scope>NUCLEOTIDE SEQUENCE [LARGE SCALE GENOMIC DNA]</scope>
    <source>
        <strain evidence="1">YC6887</strain>
    </source>
</reference>
<dbReference type="Pfam" id="PF04365">
    <property type="entry name" value="BrnT_toxin"/>
    <property type="match status" value="1"/>
</dbReference>
<dbReference type="EMBL" id="CP010803">
    <property type="protein sequence ID" value="AJY45990.1"/>
    <property type="molecule type" value="Genomic_DNA"/>
</dbReference>
<gene>
    <name evidence="1" type="ORF">TM49_10400</name>
</gene>
<proteinExistence type="predicted"/>
<keyword evidence="2" id="KW-1185">Reference proteome</keyword>
<dbReference type="Gene3D" id="3.10.450.530">
    <property type="entry name" value="Ribonuclease toxin, BrnT, of type II toxin-antitoxin system"/>
    <property type="match status" value="1"/>
</dbReference>
<dbReference type="STRING" id="1486262.TM49_10400"/>
<dbReference type="Proteomes" id="UP000032611">
    <property type="component" value="Chromosome"/>
</dbReference>
<organism evidence="1 2">
    <name type="scientific">Martelella endophytica</name>
    <dbReference type="NCBI Taxonomy" id="1486262"/>
    <lineage>
        <taxon>Bacteria</taxon>
        <taxon>Pseudomonadati</taxon>
        <taxon>Pseudomonadota</taxon>
        <taxon>Alphaproteobacteria</taxon>
        <taxon>Hyphomicrobiales</taxon>
        <taxon>Aurantimonadaceae</taxon>
        <taxon>Martelella</taxon>
    </lineage>
</organism>
<dbReference type="KEGG" id="mey:TM49_10400"/>
<evidence type="ECO:0000313" key="2">
    <source>
        <dbReference type="Proteomes" id="UP000032611"/>
    </source>
</evidence>
<accession>A0A0D5LPY3</accession>
<dbReference type="InterPro" id="IPR007460">
    <property type="entry name" value="BrnT_toxin"/>
</dbReference>
<name>A0A0D5LPY3_MAREN</name>
<evidence type="ECO:0008006" key="3">
    <source>
        <dbReference type="Google" id="ProtNLM"/>
    </source>
</evidence>
<sequence length="98" mass="11400">MEFQWDEVKRQRILAERGVDILYAALIFEGVVLTREDDRRDYGERREISLGMVDDECFVVVHTDRGGIRRLITAWKGGRDERRIYEARVAGAAQKDEG</sequence>
<evidence type="ECO:0000313" key="1">
    <source>
        <dbReference type="EMBL" id="AJY45990.1"/>
    </source>
</evidence>
<dbReference type="InterPro" id="IPR038573">
    <property type="entry name" value="BrnT_sf"/>
</dbReference>
<dbReference type="PATRIC" id="fig|1486262.3.peg.2154"/>
<protein>
    <recommendedName>
        <fullName evidence="3">BrnT family toxin</fullName>
    </recommendedName>
</protein>